<comment type="caution">
    <text evidence="6">The sequence shown here is derived from an EMBL/GenBank/DDBJ whole genome shotgun (WGS) entry which is preliminary data.</text>
</comment>
<dbReference type="InterPro" id="IPR045058">
    <property type="entry name" value="GIMA/IAN/Toc"/>
</dbReference>
<sequence length="171" mass="19774">MKLLGENIWRHTIVIFTWGAWLGDTTTIEQHIESEGETLQWHIEKCGNRYHVFQCRGKDTDTEVTELLEKIEEMVAGKPFFSLSTETQSPVETEIRPQSEANEDGATEKISQLLDKECDRRNWEGLLEIAKPSTQPMPKRNRSREESENFRDEPPMELSGLSESGRDQTYT</sequence>
<keyword evidence="3" id="KW-0342">GTP-binding</keyword>
<dbReference type="Pfam" id="PF04548">
    <property type="entry name" value="AIG1"/>
    <property type="match status" value="1"/>
</dbReference>
<evidence type="ECO:0000256" key="1">
    <source>
        <dbReference type="ARBA" id="ARBA00008535"/>
    </source>
</evidence>
<dbReference type="Gene3D" id="3.40.50.300">
    <property type="entry name" value="P-loop containing nucleotide triphosphate hydrolases"/>
    <property type="match status" value="1"/>
</dbReference>
<dbReference type="AlphaFoldDB" id="A0AAN8QZ16"/>
<dbReference type="Proteomes" id="UP001356427">
    <property type="component" value="Unassembled WGS sequence"/>
</dbReference>
<dbReference type="GO" id="GO:0005525">
    <property type="term" value="F:GTP binding"/>
    <property type="evidence" value="ECO:0007669"/>
    <property type="project" value="UniProtKB-KW"/>
</dbReference>
<evidence type="ECO:0000256" key="2">
    <source>
        <dbReference type="ARBA" id="ARBA00022741"/>
    </source>
</evidence>
<feature type="region of interest" description="Disordered" evidence="4">
    <location>
        <begin position="125"/>
        <end position="171"/>
    </location>
</feature>
<comment type="similarity">
    <text evidence="1">Belongs to the TRAFAC class TrmE-Era-EngA-EngB-Septin-like GTPase superfamily. AIG1/Toc34/Toc159-like paraseptin GTPase family. IAN subfamily.</text>
</comment>
<organism evidence="6 7">
    <name type="scientific">Coregonus suidteri</name>
    <dbReference type="NCBI Taxonomy" id="861788"/>
    <lineage>
        <taxon>Eukaryota</taxon>
        <taxon>Metazoa</taxon>
        <taxon>Chordata</taxon>
        <taxon>Craniata</taxon>
        <taxon>Vertebrata</taxon>
        <taxon>Euteleostomi</taxon>
        <taxon>Actinopterygii</taxon>
        <taxon>Neopterygii</taxon>
        <taxon>Teleostei</taxon>
        <taxon>Protacanthopterygii</taxon>
        <taxon>Salmoniformes</taxon>
        <taxon>Salmonidae</taxon>
        <taxon>Coregoninae</taxon>
        <taxon>Coregonus</taxon>
    </lineage>
</organism>
<keyword evidence="2" id="KW-0547">Nucleotide-binding</keyword>
<keyword evidence="7" id="KW-1185">Reference proteome</keyword>
<dbReference type="InterPro" id="IPR027417">
    <property type="entry name" value="P-loop_NTPase"/>
</dbReference>
<protein>
    <recommendedName>
        <fullName evidence="5">AIG1-type G domain-containing protein</fullName>
    </recommendedName>
</protein>
<feature type="domain" description="AIG1-type G" evidence="5">
    <location>
        <begin position="3"/>
        <end position="78"/>
    </location>
</feature>
<evidence type="ECO:0000256" key="3">
    <source>
        <dbReference type="ARBA" id="ARBA00023134"/>
    </source>
</evidence>
<reference evidence="6 7" key="1">
    <citation type="submission" date="2021-04" db="EMBL/GenBank/DDBJ databases">
        <authorList>
            <person name="De Guttry C."/>
            <person name="Zahm M."/>
            <person name="Klopp C."/>
            <person name="Cabau C."/>
            <person name="Louis A."/>
            <person name="Berthelot C."/>
            <person name="Parey E."/>
            <person name="Roest Crollius H."/>
            <person name="Montfort J."/>
            <person name="Robinson-Rechavi M."/>
            <person name="Bucao C."/>
            <person name="Bouchez O."/>
            <person name="Gislard M."/>
            <person name="Lluch J."/>
            <person name="Milhes M."/>
            <person name="Lampietro C."/>
            <person name="Lopez Roques C."/>
            <person name="Donnadieu C."/>
            <person name="Braasch I."/>
            <person name="Desvignes T."/>
            <person name="Postlethwait J."/>
            <person name="Bobe J."/>
            <person name="Wedekind C."/>
            <person name="Guiguen Y."/>
        </authorList>
    </citation>
    <scope>NUCLEOTIDE SEQUENCE [LARGE SCALE GENOMIC DNA]</scope>
    <source>
        <strain evidence="6">Cs_M1</strain>
        <tissue evidence="6">Blood</tissue>
    </source>
</reference>
<evidence type="ECO:0000313" key="7">
    <source>
        <dbReference type="Proteomes" id="UP001356427"/>
    </source>
</evidence>
<evidence type="ECO:0000259" key="5">
    <source>
        <dbReference type="Pfam" id="PF04548"/>
    </source>
</evidence>
<gene>
    <name evidence="6" type="ORF">J4Q44_G00137120</name>
</gene>
<feature type="compositionally biased region" description="Basic and acidic residues" evidence="4">
    <location>
        <begin position="143"/>
        <end position="154"/>
    </location>
</feature>
<dbReference type="PANTHER" id="PTHR10903:SF107">
    <property type="entry name" value="GTPASE IMAP FAMILY MEMBER 4-LIKE-RELATED"/>
    <property type="match status" value="1"/>
</dbReference>
<feature type="compositionally biased region" description="Polar residues" evidence="4">
    <location>
        <begin position="82"/>
        <end position="91"/>
    </location>
</feature>
<proteinExistence type="inferred from homology"/>
<name>A0AAN8QZ16_9TELE</name>
<dbReference type="EMBL" id="JAGTTL010000011">
    <property type="protein sequence ID" value="KAK6316188.1"/>
    <property type="molecule type" value="Genomic_DNA"/>
</dbReference>
<accession>A0AAN8QZ16</accession>
<dbReference type="InterPro" id="IPR006703">
    <property type="entry name" value="G_AIG1"/>
</dbReference>
<dbReference type="PANTHER" id="PTHR10903">
    <property type="entry name" value="GTPASE, IMAP FAMILY MEMBER-RELATED"/>
    <property type="match status" value="1"/>
</dbReference>
<evidence type="ECO:0000256" key="4">
    <source>
        <dbReference type="SAM" id="MobiDB-lite"/>
    </source>
</evidence>
<evidence type="ECO:0000313" key="6">
    <source>
        <dbReference type="EMBL" id="KAK6316188.1"/>
    </source>
</evidence>
<feature type="region of interest" description="Disordered" evidence="4">
    <location>
        <begin position="82"/>
        <end position="106"/>
    </location>
</feature>